<accession>A0ABT0QI98</accession>
<evidence type="ECO:0000313" key="3">
    <source>
        <dbReference type="Proteomes" id="UP001165381"/>
    </source>
</evidence>
<keyword evidence="1" id="KW-0732">Signal</keyword>
<evidence type="ECO:0000256" key="1">
    <source>
        <dbReference type="ARBA" id="ARBA00022729"/>
    </source>
</evidence>
<protein>
    <submittedName>
        <fullName evidence="2">T9SS type A sorting domain-containing protein</fullName>
    </submittedName>
</protein>
<name>A0ABT0QI98_9FLAO</name>
<dbReference type="Proteomes" id="UP001165381">
    <property type="component" value="Unassembled WGS sequence"/>
</dbReference>
<dbReference type="NCBIfam" id="TIGR04183">
    <property type="entry name" value="Por_Secre_tail"/>
    <property type="match status" value="1"/>
</dbReference>
<proteinExistence type="predicted"/>
<reference evidence="2" key="1">
    <citation type="submission" date="2022-05" db="EMBL/GenBank/DDBJ databases">
        <authorList>
            <person name="Park J.-S."/>
        </authorList>
    </citation>
    <scope>NUCLEOTIDE SEQUENCE</scope>
    <source>
        <strain evidence="2">2012CJ34-3</strain>
    </source>
</reference>
<dbReference type="InterPro" id="IPR026444">
    <property type="entry name" value="Secre_tail"/>
</dbReference>
<organism evidence="2 3">
    <name type="scientific">Jejuia spongiicola</name>
    <dbReference type="NCBI Taxonomy" id="2942207"/>
    <lineage>
        <taxon>Bacteria</taxon>
        <taxon>Pseudomonadati</taxon>
        <taxon>Bacteroidota</taxon>
        <taxon>Flavobacteriia</taxon>
        <taxon>Flavobacteriales</taxon>
        <taxon>Flavobacteriaceae</taxon>
        <taxon>Jejuia</taxon>
    </lineage>
</organism>
<sequence length="453" mass="51281">IEPYWIWKFIASDEYSEWIHVLGNTTINPGEGFTMKGTAGTSANNPGDNQNYDFRGKPNTGTIDVAVLTNQFTLVGNPYPSAMDAHAYIWDTDNRNTITGTLHFWEQDPNVNSHRLVDYSGGYATYTIEEFSPFMETYTPATFSTYDISGNINGAGSGSPSGKQPQRYLPIGQGFMVEGSADGVVKAKNAHRAYVKETNADSEFFKTSNTKTKVAKSDFFATHSDYKRFRLNIDFNNTYTRQLLENFHDKATFGFDRGLESKIHADDILASDAYFSNDNATYLAEALPFDQNLKIPLSIKLAQNMPLRIRIADIRNFDSNQPIYIHDKENDLYVNLRIQDFDMNLEAGNYNNRFEVTFNNKALSIDDNTFTDFDIVQNNTIAELKIKNPNALDIKTFNLFDISGKRIINQKISDVKNTYSYSTKTFSDGVYIARITLANMQGFTKKIIVNNKK</sequence>
<comment type="caution">
    <text evidence="2">The sequence shown here is derived from an EMBL/GenBank/DDBJ whole genome shotgun (WGS) entry which is preliminary data.</text>
</comment>
<feature type="non-terminal residue" evidence="2">
    <location>
        <position position="1"/>
    </location>
</feature>
<dbReference type="RefSeq" id="WP_249974051.1">
    <property type="nucleotide sequence ID" value="NZ_JAMFLZ010000018.1"/>
</dbReference>
<keyword evidence="3" id="KW-1185">Reference proteome</keyword>
<evidence type="ECO:0000313" key="2">
    <source>
        <dbReference type="EMBL" id="MCL6296732.1"/>
    </source>
</evidence>
<gene>
    <name evidence="2" type="ORF">M3P09_17155</name>
</gene>
<dbReference type="EMBL" id="JAMFLZ010000018">
    <property type="protein sequence ID" value="MCL6296732.1"/>
    <property type="molecule type" value="Genomic_DNA"/>
</dbReference>